<keyword evidence="3" id="KW-0223">Dioxygenase</keyword>
<evidence type="ECO:0000313" key="3">
    <source>
        <dbReference type="EMBL" id="KAJ7328837.1"/>
    </source>
</evidence>
<dbReference type="GO" id="GO:0005506">
    <property type="term" value="F:iron ion binding"/>
    <property type="evidence" value="ECO:0007669"/>
    <property type="project" value="InterPro"/>
</dbReference>
<sequence length="388" mass="40992">MISTVSALLAVSSVLSAVSAHADHAPENWRRDNTVARAALETRCGLQLTARRNKRAAQALRSVKRKRGLHGNHRMTPRQTSSNDSTCLITPEVTQGPYHILGEIVRQNITENQLGIPLEVSIDFVDISTCEPVQVWVDAWHANATGFYGGYIAETGSTLSAGGGGGGGGAPGNSSLSMSMPMSMSSFGSSMASSASTAAASATYGATSGADSTSNSMLDTAVDDNSTFLRGVFQSDTDGHLTMYSIVPGWYSGRAQHFHIKAYPQGYIASNGTFVANSTAVHTGQFFFDNETLTAVAATVPYANNSISWADRVTNEDDMWYPYQAALGYNADLDITWVGSDISDGLLGSITVGLNMSYESAELSTQYADFDVSSYAAASMLPSASLSA</sequence>
<dbReference type="Proteomes" id="UP001218218">
    <property type="component" value="Unassembled WGS sequence"/>
</dbReference>
<accession>A0AAD6ZM31</accession>
<keyword evidence="2" id="KW-0732">Signal</keyword>
<dbReference type="AlphaFoldDB" id="A0AAD6ZM31"/>
<proteinExistence type="predicted"/>
<protein>
    <submittedName>
        <fullName evidence="3">Aromatic compound dioxygenase</fullName>
    </submittedName>
</protein>
<feature type="region of interest" description="Disordered" evidence="1">
    <location>
        <begin position="57"/>
        <end position="88"/>
    </location>
</feature>
<keyword evidence="4" id="KW-1185">Reference proteome</keyword>
<organism evidence="3 4">
    <name type="scientific">Mycena albidolilacea</name>
    <dbReference type="NCBI Taxonomy" id="1033008"/>
    <lineage>
        <taxon>Eukaryota</taxon>
        <taxon>Fungi</taxon>
        <taxon>Dikarya</taxon>
        <taxon>Basidiomycota</taxon>
        <taxon>Agaricomycotina</taxon>
        <taxon>Agaricomycetes</taxon>
        <taxon>Agaricomycetidae</taxon>
        <taxon>Agaricales</taxon>
        <taxon>Marasmiineae</taxon>
        <taxon>Mycenaceae</taxon>
        <taxon>Mycena</taxon>
    </lineage>
</organism>
<dbReference type="PANTHER" id="PTHR34315">
    <property type="match status" value="1"/>
</dbReference>
<feature type="signal peptide" evidence="2">
    <location>
        <begin position="1"/>
        <end position="20"/>
    </location>
</feature>
<evidence type="ECO:0000256" key="2">
    <source>
        <dbReference type="SAM" id="SignalP"/>
    </source>
</evidence>
<reference evidence="3" key="1">
    <citation type="submission" date="2023-03" db="EMBL/GenBank/DDBJ databases">
        <title>Massive genome expansion in bonnet fungi (Mycena s.s.) driven by repeated elements and novel gene families across ecological guilds.</title>
        <authorList>
            <consortium name="Lawrence Berkeley National Laboratory"/>
            <person name="Harder C.B."/>
            <person name="Miyauchi S."/>
            <person name="Viragh M."/>
            <person name="Kuo A."/>
            <person name="Thoen E."/>
            <person name="Andreopoulos B."/>
            <person name="Lu D."/>
            <person name="Skrede I."/>
            <person name="Drula E."/>
            <person name="Henrissat B."/>
            <person name="Morin E."/>
            <person name="Kohler A."/>
            <person name="Barry K."/>
            <person name="LaButti K."/>
            <person name="Morin E."/>
            <person name="Salamov A."/>
            <person name="Lipzen A."/>
            <person name="Mereny Z."/>
            <person name="Hegedus B."/>
            <person name="Baldrian P."/>
            <person name="Stursova M."/>
            <person name="Weitz H."/>
            <person name="Taylor A."/>
            <person name="Grigoriev I.V."/>
            <person name="Nagy L.G."/>
            <person name="Martin F."/>
            <person name="Kauserud H."/>
        </authorList>
    </citation>
    <scope>NUCLEOTIDE SEQUENCE</scope>
    <source>
        <strain evidence="3">CBHHK002</strain>
    </source>
</reference>
<comment type="caution">
    <text evidence="3">The sequence shown here is derived from an EMBL/GenBank/DDBJ whole genome shotgun (WGS) entry which is preliminary data.</text>
</comment>
<keyword evidence="3" id="KW-0560">Oxidoreductase</keyword>
<dbReference type="InterPro" id="IPR015889">
    <property type="entry name" value="Intradiol_dOase_core"/>
</dbReference>
<feature type="compositionally biased region" description="Basic residues" evidence="1">
    <location>
        <begin position="62"/>
        <end position="76"/>
    </location>
</feature>
<feature type="chain" id="PRO_5042177533" evidence="2">
    <location>
        <begin position="21"/>
        <end position="388"/>
    </location>
</feature>
<evidence type="ECO:0000256" key="1">
    <source>
        <dbReference type="SAM" id="MobiDB-lite"/>
    </source>
</evidence>
<name>A0AAD6ZM31_9AGAR</name>
<feature type="compositionally biased region" description="Polar residues" evidence="1">
    <location>
        <begin position="77"/>
        <end position="88"/>
    </location>
</feature>
<dbReference type="EMBL" id="JARIHO010000038">
    <property type="protein sequence ID" value="KAJ7328837.1"/>
    <property type="molecule type" value="Genomic_DNA"/>
</dbReference>
<dbReference type="SUPFAM" id="SSF49482">
    <property type="entry name" value="Aromatic compound dioxygenase"/>
    <property type="match status" value="1"/>
</dbReference>
<dbReference type="PANTHER" id="PTHR34315:SF1">
    <property type="entry name" value="INTRADIOL RING-CLEAVAGE DIOXYGENASES DOMAIN-CONTAINING PROTEIN-RELATED"/>
    <property type="match status" value="1"/>
</dbReference>
<dbReference type="Gene3D" id="2.60.130.10">
    <property type="entry name" value="Aromatic compound dioxygenase"/>
    <property type="match status" value="1"/>
</dbReference>
<gene>
    <name evidence="3" type="ORF">DFH08DRAFT_786459</name>
</gene>
<evidence type="ECO:0000313" key="4">
    <source>
        <dbReference type="Proteomes" id="UP001218218"/>
    </source>
</evidence>
<dbReference type="GO" id="GO:0016702">
    <property type="term" value="F:oxidoreductase activity, acting on single donors with incorporation of molecular oxygen, incorporation of two atoms of oxygen"/>
    <property type="evidence" value="ECO:0007669"/>
    <property type="project" value="InterPro"/>
</dbReference>